<dbReference type="Pfam" id="PF01715">
    <property type="entry name" value="IPPT"/>
    <property type="match status" value="1"/>
</dbReference>
<feature type="region of interest" description="Interaction with substrate tRNA" evidence="10">
    <location>
        <begin position="52"/>
        <end position="55"/>
    </location>
</feature>
<feature type="binding site" evidence="10">
    <location>
        <begin position="27"/>
        <end position="34"/>
    </location>
    <ligand>
        <name>ATP</name>
        <dbReference type="ChEBI" id="CHEBI:30616"/>
    </ligand>
</feature>
<dbReference type="SUPFAM" id="SSF52540">
    <property type="entry name" value="P-loop containing nucleoside triphosphate hydrolases"/>
    <property type="match status" value="2"/>
</dbReference>
<evidence type="ECO:0000256" key="7">
    <source>
        <dbReference type="ARBA" id="ARBA00022840"/>
    </source>
</evidence>
<dbReference type="GO" id="GO:0052381">
    <property type="term" value="F:tRNA dimethylallyltransferase activity"/>
    <property type="evidence" value="ECO:0007669"/>
    <property type="project" value="UniProtKB-UniRule"/>
</dbReference>
<evidence type="ECO:0000256" key="1">
    <source>
        <dbReference type="ARBA" id="ARBA00001946"/>
    </source>
</evidence>
<gene>
    <name evidence="10 14" type="primary">miaA</name>
    <name evidence="14" type="ORF">KEU06_28260</name>
</gene>
<keyword evidence="7 10" id="KW-0067">ATP-binding</keyword>
<dbReference type="HAMAP" id="MF_00185">
    <property type="entry name" value="IPP_trans"/>
    <property type="match status" value="1"/>
</dbReference>
<dbReference type="EMBL" id="JAGWCR010000027">
    <property type="protein sequence ID" value="MBS3652483.1"/>
    <property type="molecule type" value="Genomic_DNA"/>
</dbReference>
<dbReference type="Gene3D" id="1.10.20.140">
    <property type="match status" value="1"/>
</dbReference>
<feature type="region of interest" description="Interaction with substrate tRNA" evidence="10">
    <location>
        <begin position="176"/>
        <end position="180"/>
    </location>
</feature>
<evidence type="ECO:0000313" key="14">
    <source>
        <dbReference type="EMBL" id="MBS3652483.1"/>
    </source>
</evidence>
<keyword evidence="8 10" id="KW-0460">Magnesium</keyword>
<evidence type="ECO:0000256" key="11">
    <source>
        <dbReference type="RuleBase" id="RU003783"/>
    </source>
</evidence>
<evidence type="ECO:0000256" key="8">
    <source>
        <dbReference type="ARBA" id="ARBA00022842"/>
    </source>
</evidence>
<comment type="caution">
    <text evidence="14">The sequence shown here is derived from an EMBL/GenBank/DDBJ whole genome shotgun (WGS) entry which is preliminary data.</text>
</comment>
<dbReference type="GO" id="GO:0006400">
    <property type="term" value="P:tRNA modification"/>
    <property type="evidence" value="ECO:0007669"/>
    <property type="project" value="TreeGrafter"/>
</dbReference>
<evidence type="ECO:0000256" key="5">
    <source>
        <dbReference type="ARBA" id="ARBA00022694"/>
    </source>
</evidence>
<comment type="similarity">
    <text evidence="3 10 13">Belongs to the IPP transferase family.</text>
</comment>
<dbReference type="PANTHER" id="PTHR11088">
    <property type="entry name" value="TRNA DIMETHYLALLYLTRANSFERASE"/>
    <property type="match status" value="1"/>
</dbReference>
<evidence type="ECO:0000256" key="10">
    <source>
        <dbReference type="HAMAP-Rule" id="MF_00185"/>
    </source>
</evidence>
<keyword evidence="5 10" id="KW-0819">tRNA processing</keyword>
<comment type="subunit">
    <text evidence="10">Monomer.</text>
</comment>
<feature type="site" description="Interaction with substrate tRNA" evidence="10">
    <location>
        <position position="140"/>
    </location>
</feature>
<sequence>MRVATNDIEESSGERGGLLGNAVLIAGPTASGKSAAALRVARQLGGAIINTDSMQGYAVIDVLTARPSADDLARAPHHLYGHVPPSTAYSTGAWLRDAMSLVSTGKLAGRVPIFVGGTGLYFRALLSGLSEMPDVPDRIRERWRYELTEQGPQKLHRLLSREDPDAAARIGPTDAQRIVRALEVLESSGRSIVEWQRTLGRPLVDPASLRAYVIEPDRADLVGRIDARFDHMLERGARDEVAALVRLELDPALPAMKAIGVRELSAAARGEISEEEAILRAKIATRQYAKRQTTWFRNQFGPEWTRVRSPDEIQL</sequence>
<dbReference type="PANTHER" id="PTHR11088:SF60">
    <property type="entry name" value="TRNA DIMETHYLALLYLTRANSFERASE"/>
    <property type="match status" value="1"/>
</dbReference>
<evidence type="ECO:0000256" key="12">
    <source>
        <dbReference type="RuleBase" id="RU003784"/>
    </source>
</evidence>
<evidence type="ECO:0000256" key="6">
    <source>
        <dbReference type="ARBA" id="ARBA00022741"/>
    </source>
</evidence>
<feature type="binding site" evidence="10">
    <location>
        <begin position="29"/>
        <end position="34"/>
    </location>
    <ligand>
        <name>substrate</name>
    </ligand>
</feature>
<proteinExistence type="inferred from homology"/>
<dbReference type="GO" id="GO:0005524">
    <property type="term" value="F:ATP binding"/>
    <property type="evidence" value="ECO:0007669"/>
    <property type="project" value="UniProtKB-UniRule"/>
</dbReference>
<dbReference type="InterPro" id="IPR039657">
    <property type="entry name" value="Dimethylallyltransferase"/>
</dbReference>
<evidence type="ECO:0000256" key="9">
    <source>
        <dbReference type="ARBA" id="ARBA00049563"/>
    </source>
</evidence>
<keyword evidence="15" id="KW-1185">Reference proteome</keyword>
<comment type="caution">
    <text evidence="10">Lacks conserved residue(s) required for the propagation of feature annotation.</text>
</comment>
<evidence type="ECO:0000313" key="15">
    <source>
        <dbReference type="Proteomes" id="UP000680348"/>
    </source>
</evidence>
<evidence type="ECO:0000256" key="13">
    <source>
        <dbReference type="RuleBase" id="RU003785"/>
    </source>
</evidence>
<dbReference type="AlphaFoldDB" id="A0A942E3J4"/>
<dbReference type="InterPro" id="IPR018022">
    <property type="entry name" value="IPT"/>
</dbReference>
<dbReference type="Gene3D" id="3.40.50.300">
    <property type="entry name" value="P-loop containing nucleotide triphosphate hydrolases"/>
    <property type="match status" value="1"/>
</dbReference>
<dbReference type="NCBIfam" id="TIGR00174">
    <property type="entry name" value="miaA"/>
    <property type="match status" value="1"/>
</dbReference>
<comment type="function">
    <text evidence="2 10 12">Catalyzes the transfer of a dimethylallyl group onto the adenine at position 37 in tRNAs that read codons beginning with uridine, leading to the formation of N6-(dimethylallyl)adenosine (i(6)A).</text>
</comment>
<dbReference type="InterPro" id="IPR027417">
    <property type="entry name" value="P-loop_NTPase"/>
</dbReference>
<feature type="site" description="Interaction with substrate tRNA" evidence="10">
    <location>
        <position position="118"/>
    </location>
</feature>
<protein>
    <recommendedName>
        <fullName evidence="10">tRNA dimethylallyltransferase</fullName>
        <ecNumber evidence="10">2.5.1.75</ecNumber>
    </recommendedName>
    <alternativeName>
        <fullName evidence="10">Dimethylallyl diphosphate:tRNA dimethylallyltransferase</fullName>
        <shortName evidence="10">DMAPP:tRNA dimethylallyltransferase</shortName>
        <shortName evidence="10">DMATase</shortName>
    </alternativeName>
    <alternativeName>
        <fullName evidence="10">Isopentenyl-diphosphate:tRNA isopentenyltransferase</fullName>
        <shortName evidence="10">IPP transferase</shortName>
        <shortName evidence="10">IPPT</shortName>
        <shortName evidence="10">IPTase</shortName>
    </alternativeName>
</protein>
<name>A0A942E3J4_9HYPH</name>
<evidence type="ECO:0000256" key="2">
    <source>
        <dbReference type="ARBA" id="ARBA00003213"/>
    </source>
</evidence>
<keyword evidence="6 10" id="KW-0547">Nucleotide-binding</keyword>
<comment type="catalytic activity">
    <reaction evidence="9 10 11">
        <text>adenosine(37) in tRNA + dimethylallyl diphosphate = N(6)-dimethylallyladenosine(37) in tRNA + diphosphate</text>
        <dbReference type="Rhea" id="RHEA:26482"/>
        <dbReference type="Rhea" id="RHEA-COMP:10162"/>
        <dbReference type="Rhea" id="RHEA-COMP:10375"/>
        <dbReference type="ChEBI" id="CHEBI:33019"/>
        <dbReference type="ChEBI" id="CHEBI:57623"/>
        <dbReference type="ChEBI" id="CHEBI:74411"/>
        <dbReference type="ChEBI" id="CHEBI:74415"/>
        <dbReference type="EC" id="2.5.1.75"/>
    </reaction>
</comment>
<evidence type="ECO:0000256" key="4">
    <source>
        <dbReference type="ARBA" id="ARBA00022679"/>
    </source>
</evidence>
<evidence type="ECO:0000256" key="3">
    <source>
        <dbReference type="ARBA" id="ARBA00005842"/>
    </source>
</evidence>
<accession>A0A942E3J4</accession>
<dbReference type="EC" id="2.5.1.75" evidence="10"/>
<reference evidence="14" key="1">
    <citation type="submission" date="2021-04" db="EMBL/GenBank/DDBJ databases">
        <title>Pseudaminobacter soli sp. nov., isolated from paddy soil contaminated by heavy metals.</title>
        <authorList>
            <person name="Zhang K."/>
        </authorList>
    </citation>
    <scope>NUCLEOTIDE SEQUENCE</scope>
    <source>
        <strain evidence="14">19-2017</strain>
    </source>
</reference>
<dbReference type="Proteomes" id="UP000680348">
    <property type="component" value="Unassembled WGS sequence"/>
</dbReference>
<organism evidence="14 15">
    <name type="scientific">Pseudaminobacter soli</name>
    <name type="common">ex Zhang et al. 2022</name>
    <dbReference type="NCBI Taxonomy" id="2831468"/>
    <lineage>
        <taxon>Bacteria</taxon>
        <taxon>Pseudomonadati</taxon>
        <taxon>Pseudomonadota</taxon>
        <taxon>Alphaproteobacteria</taxon>
        <taxon>Hyphomicrobiales</taxon>
        <taxon>Phyllobacteriaceae</taxon>
        <taxon>Pseudaminobacter</taxon>
    </lineage>
</organism>
<dbReference type="FunFam" id="1.10.20.140:FF:000001">
    <property type="entry name" value="tRNA dimethylallyltransferase"/>
    <property type="match status" value="1"/>
</dbReference>
<comment type="cofactor">
    <cofactor evidence="1 10">
        <name>Mg(2+)</name>
        <dbReference type="ChEBI" id="CHEBI:18420"/>
    </cofactor>
</comment>
<keyword evidence="4 10" id="KW-0808">Transferase</keyword>